<evidence type="ECO:0000256" key="2">
    <source>
        <dbReference type="ARBA" id="ARBA00022475"/>
    </source>
</evidence>
<name>A0A7M1B085_9BACT</name>
<dbReference type="NCBIfam" id="NF037997">
    <property type="entry name" value="Na_Pi_symport"/>
    <property type="match status" value="1"/>
</dbReference>
<feature type="coiled-coil region" evidence="6">
    <location>
        <begin position="462"/>
        <end position="490"/>
    </location>
</feature>
<evidence type="ECO:0000256" key="1">
    <source>
        <dbReference type="ARBA" id="ARBA00004651"/>
    </source>
</evidence>
<evidence type="ECO:0000256" key="4">
    <source>
        <dbReference type="ARBA" id="ARBA00022989"/>
    </source>
</evidence>
<feature type="transmembrane region" description="Helical" evidence="7">
    <location>
        <begin position="69"/>
        <end position="92"/>
    </location>
</feature>
<dbReference type="PANTHER" id="PTHR10010">
    <property type="entry name" value="SOLUTE CARRIER FAMILY 34 SODIUM PHOSPHATE , MEMBER 2-RELATED"/>
    <property type="match status" value="1"/>
</dbReference>
<feature type="transmembrane region" description="Helical" evidence="7">
    <location>
        <begin position="283"/>
        <end position="305"/>
    </location>
</feature>
<evidence type="ECO:0000313" key="9">
    <source>
        <dbReference type="Proteomes" id="UP000593719"/>
    </source>
</evidence>
<keyword evidence="3 7" id="KW-0812">Transmembrane</keyword>
<dbReference type="PANTHER" id="PTHR10010:SF46">
    <property type="entry name" value="SODIUM-DEPENDENT PHOSPHATE TRANSPORT PROTEIN 2B"/>
    <property type="match status" value="1"/>
</dbReference>
<gene>
    <name evidence="8" type="ORF">FJR45_03765</name>
</gene>
<proteinExistence type="predicted"/>
<dbReference type="Proteomes" id="UP000593719">
    <property type="component" value="Chromosome"/>
</dbReference>
<dbReference type="GO" id="GO:0005886">
    <property type="term" value="C:plasma membrane"/>
    <property type="evidence" value="ECO:0007669"/>
    <property type="project" value="UniProtKB-SubCell"/>
</dbReference>
<keyword evidence="2" id="KW-1003">Cell membrane</keyword>
<dbReference type="EMBL" id="CP041235">
    <property type="protein sequence ID" value="QOP43113.1"/>
    <property type="molecule type" value="Genomic_DNA"/>
</dbReference>
<dbReference type="Gene3D" id="1.20.58.220">
    <property type="entry name" value="Phosphate transport system protein phou homolog 2, domain 2"/>
    <property type="match status" value="1"/>
</dbReference>
<keyword evidence="6" id="KW-0175">Coiled coil</keyword>
<comment type="subcellular location">
    <subcellularLocation>
        <location evidence="1">Cell membrane</location>
        <topology evidence="1">Multi-pass membrane protein</topology>
    </subcellularLocation>
</comment>
<dbReference type="KEGG" id="ssei:FJR45_03765"/>
<evidence type="ECO:0000256" key="3">
    <source>
        <dbReference type="ARBA" id="ARBA00022692"/>
    </source>
</evidence>
<keyword evidence="5 7" id="KW-0472">Membrane</keyword>
<dbReference type="SUPFAM" id="SSF109755">
    <property type="entry name" value="PhoU-like"/>
    <property type="match status" value="1"/>
</dbReference>
<dbReference type="RefSeq" id="WP_193151419.1">
    <property type="nucleotide sequence ID" value="NZ_CP041235.1"/>
</dbReference>
<protein>
    <submittedName>
        <fullName evidence="8">Na/Pi cotransporter family protein</fullName>
    </submittedName>
</protein>
<evidence type="ECO:0000313" key="8">
    <source>
        <dbReference type="EMBL" id="QOP43113.1"/>
    </source>
</evidence>
<dbReference type="GO" id="GO:0005436">
    <property type="term" value="F:sodium:phosphate symporter activity"/>
    <property type="evidence" value="ECO:0007669"/>
    <property type="project" value="InterPro"/>
</dbReference>
<dbReference type="InterPro" id="IPR038078">
    <property type="entry name" value="PhoU-like_sf"/>
</dbReference>
<keyword evidence="9" id="KW-1185">Reference proteome</keyword>
<feature type="transmembrane region" description="Helical" evidence="7">
    <location>
        <begin position="12"/>
        <end position="32"/>
    </location>
</feature>
<evidence type="ECO:0000256" key="7">
    <source>
        <dbReference type="SAM" id="Phobius"/>
    </source>
</evidence>
<evidence type="ECO:0000256" key="5">
    <source>
        <dbReference type="ARBA" id="ARBA00023136"/>
    </source>
</evidence>
<keyword evidence="4 7" id="KW-1133">Transmembrane helix</keyword>
<dbReference type="GO" id="GO:0044341">
    <property type="term" value="P:sodium-dependent phosphate transport"/>
    <property type="evidence" value="ECO:0007669"/>
    <property type="project" value="InterPro"/>
</dbReference>
<feature type="transmembrane region" description="Helical" evidence="7">
    <location>
        <begin position="181"/>
        <end position="206"/>
    </location>
</feature>
<dbReference type="Pfam" id="PF02690">
    <property type="entry name" value="Na_Pi_cotrans"/>
    <property type="match status" value="2"/>
</dbReference>
<feature type="transmembrane region" description="Helical" evidence="7">
    <location>
        <begin position="134"/>
        <end position="154"/>
    </location>
</feature>
<sequence>MHSWITLSQAVGGIGIFILGMIIMTQGLHALAGDAIRNALIRFTKTPTTGVITGAISTAVLQSSSATTVAAVGFVSAGLLTFPQALGIIFGANIGTTITGWMVALLGFKLKLGTIVLPFILVGSSLKLFSKGKAADIGFAIAGFGLIFVGIGFMQEGMSVYKDIISPEYFEGDSFIGRFELFLLGILVTIITQSSSAGVAATLTMIYGGAISFEQGAALVVGMDVGTTVTAALATIGGSTEVKRTGFSHVVYNIFTGIAALFLIAPYTMFFESFAPGFLMQQAEIVLVLFHTFFNFLGVIAIIPFTTPFAHLMEKIIPEPKQKYIQDFDPALLENIPLALSVVQKSLENEFKTLLRYMLYLLGAKKNAHKINLHAFDKLLDETQTFLDKIHLKNTQDANWQRLISLIHVIDHLQRLFDRCREDEHKALFLQSSPLLVLEKKQFIELIQTSLQLLEQTSLQELANYTQQNNNEIEKKTEQKREEITLLMADGTVSIDEGTYHLEAVRWLQRSSVHITRIAYHLQQALLSAGK</sequence>
<feature type="transmembrane region" description="Helical" evidence="7">
    <location>
        <begin position="250"/>
        <end position="271"/>
    </location>
</feature>
<reference evidence="8 9" key="1">
    <citation type="submission" date="2019-06" db="EMBL/GenBank/DDBJ databases">
        <title>Sulfurimonas gotlandica sp. nov., a chemoautotrophic and psychrotolerant epsilonproteobacterium isolated from a pelagic redoxcline, and an emended description of the genus Sulfurimonas.</title>
        <authorList>
            <person name="Wang S."/>
            <person name="Jiang L."/>
            <person name="Shao Z."/>
        </authorList>
    </citation>
    <scope>NUCLEOTIDE SEQUENCE [LARGE SCALE GENOMIC DNA]</scope>
    <source>
        <strain evidence="8 9">S2-6</strain>
    </source>
</reference>
<feature type="transmembrane region" description="Helical" evidence="7">
    <location>
        <begin position="98"/>
        <end position="122"/>
    </location>
</feature>
<dbReference type="AlphaFoldDB" id="A0A7M1B085"/>
<accession>A0A7M1B085</accession>
<feature type="transmembrane region" description="Helical" evidence="7">
    <location>
        <begin position="218"/>
        <end position="238"/>
    </location>
</feature>
<evidence type="ECO:0000256" key="6">
    <source>
        <dbReference type="SAM" id="Coils"/>
    </source>
</evidence>
<organism evidence="8 9">
    <name type="scientific">Sulfurimonas sediminis</name>
    <dbReference type="NCBI Taxonomy" id="2590020"/>
    <lineage>
        <taxon>Bacteria</taxon>
        <taxon>Pseudomonadati</taxon>
        <taxon>Campylobacterota</taxon>
        <taxon>Epsilonproteobacteria</taxon>
        <taxon>Campylobacterales</taxon>
        <taxon>Sulfurimonadaceae</taxon>
        <taxon>Sulfurimonas</taxon>
    </lineage>
</organism>
<dbReference type="InterPro" id="IPR003841">
    <property type="entry name" value="Na/Pi_transpt"/>
</dbReference>